<dbReference type="SUPFAM" id="SSF160387">
    <property type="entry name" value="NosL/MerB-like"/>
    <property type="match status" value="1"/>
</dbReference>
<dbReference type="PANTHER" id="PTHR30024">
    <property type="entry name" value="ALIPHATIC SULFONATES-BINDING PROTEIN-RELATED"/>
    <property type="match status" value="1"/>
</dbReference>
<proteinExistence type="predicted"/>
<dbReference type="Gene3D" id="3.40.190.10">
    <property type="entry name" value="Periplasmic binding protein-like II"/>
    <property type="match status" value="2"/>
</dbReference>
<dbReference type="Pfam" id="PF09084">
    <property type="entry name" value="NMT1"/>
    <property type="match status" value="1"/>
</dbReference>
<organism evidence="3 4">
    <name type="scientific">[Mycobacterium] holstebronense</name>
    <dbReference type="NCBI Taxonomy" id="3064288"/>
    <lineage>
        <taxon>Bacteria</taxon>
        <taxon>Bacillati</taxon>
        <taxon>Actinomycetota</taxon>
        <taxon>Actinomycetes</taxon>
        <taxon>Mycobacteriales</taxon>
        <taxon>Mycobacteriaceae</taxon>
        <taxon>Mycolicibacterium</taxon>
    </lineage>
</organism>
<evidence type="ECO:0000259" key="2">
    <source>
        <dbReference type="Pfam" id="PF09084"/>
    </source>
</evidence>
<accession>A0ABM9LUT5</accession>
<dbReference type="InterPro" id="IPR015168">
    <property type="entry name" value="SsuA/THI5"/>
</dbReference>
<dbReference type="PANTHER" id="PTHR30024:SF45">
    <property type="entry name" value="ABC TRANSPORTER SUBSTRATE-BINDING PROTEIN"/>
    <property type="match status" value="1"/>
</dbReference>
<dbReference type="PROSITE" id="PS51257">
    <property type="entry name" value="PROKAR_LIPOPROTEIN"/>
    <property type="match status" value="1"/>
</dbReference>
<name>A0ABM9LUT5_9MYCO</name>
<feature type="chain" id="PRO_5046490283" evidence="1">
    <location>
        <begin position="25"/>
        <end position="453"/>
    </location>
</feature>
<feature type="signal peptide" evidence="1">
    <location>
        <begin position="1"/>
        <end position="24"/>
    </location>
</feature>
<gene>
    <name evidence="3" type="ORF">MU0102_002401</name>
</gene>
<dbReference type="EMBL" id="OY726398">
    <property type="protein sequence ID" value="CAJ1505066.1"/>
    <property type="molecule type" value="Genomic_DNA"/>
</dbReference>
<protein>
    <submittedName>
        <fullName evidence="3">ABC transporter substrate-binding protein</fullName>
    </submittedName>
</protein>
<keyword evidence="4" id="KW-1185">Reference proteome</keyword>
<evidence type="ECO:0000313" key="3">
    <source>
        <dbReference type="EMBL" id="CAJ1505066.1"/>
    </source>
</evidence>
<dbReference type="Proteomes" id="UP001190464">
    <property type="component" value="Chromosome"/>
</dbReference>
<evidence type="ECO:0000313" key="4">
    <source>
        <dbReference type="Proteomes" id="UP001190464"/>
    </source>
</evidence>
<reference evidence="3 4" key="1">
    <citation type="submission" date="2023-08" db="EMBL/GenBank/DDBJ databases">
        <authorList>
            <person name="Folkvardsen B D."/>
            <person name="Norman A."/>
        </authorList>
    </citation>
    <scope>NUCLEOTIDE SEQUENCE [LARGE SCALE GENOMIC DNA]</scope>
    <source>
        <strain evidence="3 4">Mu0102</strain>
    </source>
</reference>
<dbReference type="RefSeq" id="WP_308483344.1">
    <property type="nucleotide sequence ID" value="NZ_OY726398.1"/>
</dbReference>
<feature type="domain" description="SsuA/THI5-like" evidence="2">
    <location>
        <begin position="130"/>
        <end position="266"/>
    </location>
</feature>
<dbReference type="SUPFAM" id="SSF53850">
    <property type="entry name" value="Periplasmic binding protein-like II"/>
    <property type="match status" value="1"/>
</dbReference>
<keyword evidence="1" id="KW-0732">Signal</keyword>
<evidence type="ECO:0000256" key="1">
    <source>
        <dbReference type="SAM" id="SignalP"/>
    </source>
</evidence>
<sequence length="453" mass="48340">MKRSLILLTSVVLALAGCSLDSTTAGDSVDVVVGYQSKTINTATAGTLLRARGYLERRLADITNRTGTRYRVDWQDYDTGAPITAQMLAEKIDIGSMGDYPMLVNGVRTRANEQARTAIVSVTGYHPAGALNMVVVSPDSHADTLADLAGAKVSASVGSAGHGTLLRALAGTGTGVEVLNQQPQVGASALESGQVQGLSQFVAWPGLLVYQDRARLLYDGAELNYPTLHGVVVRRSYAQAHPEVLDAFLQAQLDATDFLKRKPLEAARIVAEGSGLPQEVVYLYNGPGGTSFDATLKPQLVAALKNDVPYLKSIGDFAELDDFDVDGFVDDKPLRAAFDARKLDYDKTVAEIDKPTTVGGELWLDGSETTVTVPDSDALLDAVRAATARGDHLRAAYVHDAELGTRWFADKSAWVRDGTHYLPFDTTAGARRYVAAHPGSTVLDYRQALAGAA</sequence>